<dbReference type="InterPro" id="IPR018258">
    <property type="entry name" value="Ribosomal_bL21_CS"/>
</dbReference>
<dbReference type="SUPFAM" id="SSF141091">
    <property type="entry name" value="L21p-like"/>
    <property type="match status" value="1"/>
</dbReference>
<evidence type="ECO:0000256" key="7">
    <source>
        <dbReference type="RuleBase" id="RU000562"/>
    </source>
</evidence>
<comment type="function">
    <text evidence="6 7">This protein binds to 23S rRNA in the presence of protein L20.</text>
</comment>
<keyword evidence="4 6" id="KW-0689">Ribosomal protein</keyword>
<dbReference type="RefSeq" id="WP_123400747.1">
    <property type="nucleotide sequence ID" value="NZ_RJVI01000001.1"/>
</dbReference>
<dbReference type="GO" id="GO:0005840">
    <property type="term" value="C:ribosome"/>
    <property type="evidence" value="ECO:0007669"/>
    <property type="project" value="UniProtKB-KW"/>
</dbReference>
<reference evidence="8 9" key="1">
    <citation type="submission" date="2018-11" db="EMBL/GenBank/DDBJ databases">
        <title>Genomic Encyclopedia of Type Strains, Phase IV (KMG-IV): sequencing the most valuable type-strain genomes for metagenomic binning, comparative biology and taxonomic classification.</title>
        <authorList>
            <person name="Goeker M."/>
        </authorList>
    </citation>
    <scope>NUCLEOTIDE SEQUENCE [LARGE SCALE GENOMIC DNA]</scope>
    <source>
        <strain evidence="8 9">DSM 100275</strain>
    </source>
</reference>
<dbReference type="InterPro" id="IPR028909">
    <property type="entry name" value="bL21-like"/>
</dbReference>
<evidence type="ECO:0000313" key="9">
    <source>
        <dbReference type="Proteomes" id="UP000276634"/>
    </source>
</evidence>
<comment type="caution">
    <text evidence="8">The sequence shown here is derived from an EMBL/GenBank/DDBJ whole genome shotgun (WGS) entry which is preliminary data.</text>
</comment>
<keyword evidence="5 6" id="KW-0687">Ribonucleoprotein</keyword>
<protein>
    <recommendedName>
        <fullName evidence="6">Large ribosomal subunit protein bL21</fullName>
    </recommendedName>
</protein>
<name>A0A3N1YCI2_9GAMM</name>
<evidence type="ECO:0000256" key="3">
    <source>
        <dbReference type="ARBA" id="ARBA00022884"/>
    </source>
</evidence>
<dbReference type="GO" id="GO:0003735">
    <property type="term" value="F:structural constituent of ribosome"/>
    <property type="evidence" value="ECO:0007669"/>
    <property type="project" value="InterPro"/>
</dbReference>
<sequence>MYAVIQTGGKQYRVREGERLRVERLAVEPGAEVTFDRVLMVCDGGEVRVGAPFVEGGRVRATVQAHGRGPKIRIIKLKRRKHHMKRMGHRQDYTEVRITGIEV</sequence>
<dbReference type="HAMAP" id="MF_01363">
    <property type="entry name" value="Ribosomal_bL21"/>
    <property type="match status" value="1"/>
</dbReference>
<evidence type="ECO:0000313" key="8">
    <source>
        <dbReference type="EMBL" id="ROR35107.1"/>
    </source>
</evidence>
<dbReference type="EMBL" id="RJVI01000001">
    <property type="protein sequence ID" value="ROR35107.1"/>
    <property type="molecule type" value="Genomic_DNA"/>
</dbReference>
<dbReference type="PROSITE" id="PS01169">
    <property type="entry name" value="RIBOSOMAL_L21"/>
    <property type="match status" value="1"/>
</dbReference>
<keyword evidence="9" id="KW-1185">Reference proteome</keyword>
<keyword evidence="2 6" id="KW-0699">rRNA-binding</keyword>
<dbReference type="GO" id="GO:0019843">
    <property type="term" value="F:rRNA binding"/>
    <property type="evidence" value="ECO:0007669"/>
    <property type="project" value="UniProtKB-UniRule"/>
</dbReference>
<dbReference type="GO" id="GO:0005737">
    <property type="term" value="C:cytoplasm"/>
    <property type="evidence" value="ECO:0007669"/>
    <property type="project" value="UniProtKB-ARBA"/>
</dbReference>
<dbReference type="InterPro" id="IPR001787">
    <property type="entry name" value="Ribosomal_bL21"/>
</dbReference>
<dbReference type="AlphaFoldDB" id="A0A3N1YCI2"/>
<dbReference type="PANTHER" id="PTHR21349:SF0">
    <property type="entry name" value="LARGE RIBOSOMAL SUBUNIT PROTEIN BL21M"/>
    <property type="match status" value="1"/>
</dbReference>
<evidence type="ECO:0000256" key="2">
    <source>
        <dbReference type="ARBA" id="ARBA00022730"/>
    </source>
</evidence>
<dbReference type="GO" id="GO:1990904">
    <property type="term" value="C:ribonucleoprotein complex"/>
    <property type="evidence" value="ECO:0007669"/>
    <property type="project" value="UniProtKB-KW"/>
</dbReference>
<gene>
    <name evidence="6" type="primary">rplU</name>
    <name evidence="8" type="ORF">EDC57_1024</name>
</gene>
<keyword evidence="3 6" id="KW-0694">RNA-binding</keyword>
<dbReference type="NCBIfam" id="TIGR00061">
    <property type="entry name" value="L21"/>
    <property type="match status" value="1"/>
</dbReference>
<dbReference type="GO" id="GO:0006412">
    <property type="term" value="P:translation"/>
    <property type="evidence" value="ECO:0007669"/>
    <property type="project" value="UniProtKB-UniRule"/>
</dbReference>
<evidence type="ECO:0000256" key="4">
    <source>
        <dbReference type="ARBA" id="ARBA00022980"/>
    </source>
</evidence>
<evidence type="ECO:0000256" key="5">
    <source>
        <dbReference type="ARBA" id="ARBA00023274"/>
    </source>
</evidence>
<dbReference type="Pfam" id="PF00829">
    <property type="entry name" value="Ribosomal_L21p"/>
    <property type="match status" value="1"/>
</dbReference>
<proteinExistence type="inferred from homology"/>
<comment type="subunit">
    <text evidence="6">Part of the 50S ribosomal subunit. Contacts protein L20.</text>
</comment>
<comment type="similarity">
    <text evidence="1 6 7">Belongs to the bacterial ribosomal protein bL21 family.</text>
</comment>
<dbReference type="PANTHER" id="PTHR21349">
    <property type="entry name" value="50S RIBOSOMAL PROTEIN L21"/>
    <property type="match status" value="1"/>
</dbReference>
<dbReference type="InterPro" id="IPR036164">
    <property type="entry name" value="bL21-like_sf"/>
</dbReference>
<dbReference type="Proteomes" id="UP000276634">
    <property type="component" value="Unassembled WGS sequence"/>
</dbReference>
<accession>A0A3N1YCI2</accession>
<evidence type="ECO:0000256" key="1">
    <source>
        <dbReference type="ARBA" id="ARBA00008563"/>
    </source>
</evidence>
<dbReference type="OrthoDB" id="9813334at2"/>
<organism evidence="8 9">
    <name type="scientific">Inmirania thermothiophila</name>
    <dbReference type="NCBI Taxonomy" id="1750597"/>
    <lineage>
        <taxon>Bacteria</taxon>
        <taxon>Pseudomonadati</taxon>
        <taxon>Pseudomonadota</taxon>
        <taxon>Gammaproteobacteria</taxon>
        <taxon>Chromatiales</taxon>
        <taxon>Ectothiorhodospiraceae</taxon>
        <taxon>Inmirania</taxon>
    </lineage>
</organism>
<evidence type="ECO:0000256" key="6">
    <source>
        <dbReference type="HAMAP-Rule" id="MF_01363"/>
    </source>
</evidence>